<dbReference type="Proteomes" id="UP000004633">
    <property type="component" value="Unassembled WGS sequence"/>
</dbReference>
<keyword evidence="8" id="KW-1185">Reference proteome</keyword>
<accession>E7N4W8</accession>
<dbReference type="GO" id="GO:0012505">
    <property type="term" value="C:endomembrane system"/>
    <property type="evidence" value="ECO:0007669"/>
    <property type="project" value="UniProtKB-SubCell"/>
</dbReference>
<evidence type="ECO:0000256" key="2">
    <source>
        <dbReference type="ARBA" id="ARBA00022692"/>
    </source>
</evidence>
<keyword evidence="4 5" id="KW-0472">Membrane</keyword>
<comment type="subcellular location">
    <subcellularLocation>
        <location evidence="1">Endomembrane system</location>
        <topology evidence="1">Multi-pass membrane protein</topology>
    </subcellularLocation>
</comment>
<dbReference type="EMBL" id="AECV01000060">
    <property type="protein sequence ID" value="EFW28735.1"/>
    <property type="molecule type" value="Genomic_DNA"/>
</dbReference>
<keyword evidence="3 5" id="KW-1133">Transmembrane helix</keyword>
<sequence length="123" mass="13801">MEVLMIRFVTLLQALRRDIAVLLFAMLRRDTPTAVKVLFPLALLYLISPIDIIPDAIPVFGALDDAVILPAATEFLVRMLPPAVREETERRVTRYGTIVFIASIVVLVLWIAILVWALSKVFA</sequence>
<dbReference type="InterPro" id="IPR010652">
    <property type="entry name" value="DUF1232"/>
</dbReference>
<protein>
    <recommendedName>
        <fullName evidence="6">DUF1232 domain-containing protein</fullName>
    </recommendedName>
</protein>
<evidence type="ECO:0000259" key="6">
    <source>
        <dbReference type="Pfam" id="PF06803"/>
    </source>
</evidence>
<dbReference type="HOGENOM" id="CLU_139031_0_0_9"/>
<proteinExistence type="predicted"/>
<feature type="transmembrane region" description="Helical" evidence="5">
    <location>
        <begin position="98"/>
        <end position="118"/>
    </location>
</feature>
<organism evidence="7 8">
    <name type="scientific">Selenomonas artemidis F0399</name>
    <dbReference type="NCBI Taxonomy" id="749551"/>
    <lineage>
        <taxon>Bacteria</taxon>
        <taxon>Bacillati</taxon>
        <taxon>Bacillota</taxon>
        <taxon>Negativicutes</taxon>
        <taxon>Selenomonadales</taxon>
        <taxon>Selenomonadaceae</taxon>
        <taxon>Selenomonas</taxon>
    </lineage>
</organism>
<reference evidence="7 8" key="1">
    <citation type="submission" date="2010-08" db="EMBL/GenBank/DDBJ databases">
        <authorList>
            <person name="Weinstock G."/>
            <person name="Sodergren E."/>
            <person name="Clifton S."/>
            <person name="Fulton L."/>
            <person name="Fulton B."/>
            <person name="Courtney L."/>
            <person name="Fronick C."/>
            <person name="Harrison M."/>
            <person name="Strong C."/>
            <person name="Farmer C."/>
            <person name="Delahaunty K."/>
            <person name="Markovic C."/>
            <person name="Hall O."/>
            <person name="Minx P."/>
            <person name="Tomlinson C."/>
            <person name="Mitreva M."/>
            <person name="Hou S."/>
            <person name="Chen J."/>
            <person name="Wollam A."/>
            <person name="Pepin K.H."/>
            <person name="Johnson M."/>
            <person name="Bhonagiri V."/>
            <person name="Zhang X."/>
            <person name="Suruliraj S."/>
            <person name="Warren W."/>
            <person name="Chinwalla A."/>
            <person name="Mardis E.R."/>
            <person name="Wilson R.K."/>
        </authorList>
    </citation>
    <scope>NUCLEOTIDE SEQUENCE [LARGE SCALE GENOMIC DNA]</scope>
    <source>
        <strain evidence="7 8">F0399</strain>
    </source>
</reference>
<gene>
    <name evidence="7" type="ORF">HMPREF9555_02063</name>
</gene>
<dbReference type="Pfam" id="PF06803">
    <property type="entry name" value="DUF1232"/>
    <property type="match status" value="1"/>
</dbReference>
<comment type="caution">
    <text evidence="7">The sequence shown here is derived from an EMBL/GenBank/DDBJ whole genome shotgun (WGS) entry which is preliminary data.</text>
</comment>
<feature type="domain" description="DUF1232" evidence="6">
    <location>
        <begin position="36"/>
        <end position="70"/>
    </location>
</feature>
<evidence type="ECO:0000256" key="1">
    <source>
        <dbReference type="ARBA" id="ARBA00004127"/>
    </source>
</evidence>
<evidence type="ECO:0000256" key="4">
    <source>
        <dbReference type="ARBA" id="ARBA00023136"/>
    </source>
</evidence>
<keyword evidence="2 5" id="KW-0812">Transmembrane</keyword>
<evidence type="ECO:0000256" key="5">
    <source>
        <dbReference type="SAM" id="Phobius"/>
    </source>
</evidence>
<dbReference type="STRING" id="749551.HMPREF9555_02063"/>
<evidence type="ECO:0000313" key="8">
    <source>
        <dbReference type="Proteomes" id="UP000004633"/>
    </source>
</evidence>
<evidence type="ECO:0000256" key="3">
    <source>
        <dbReference type="ARBA" id="ARBA00022989"/>
    </source>
</evidence>
<evidence type="ECO:0000313" key="7">
    <source>
        <dbReference type="EMBL" id="EFW28735.1"/>
    </source>
</evidence>
<name>E7N4W8_9FIRM</name>
<dbReference type="AlphaFoldDB" id="E7N4W8"/>